<keyword evidence="2" id="KW-1185">Reference proteome</keyword>
<evidence type="ECO:0000313" key="1">
    <source>
        <dbReference type="EnsemblPlants" id="AVESA.00010b.r2.4CG1253150.1.CDS.1"/>
    </source>
</evidence>
<protein>
    <submittedName>
        <fullName evidence="1">Uncharacterized protein</fullName>
    </submittedName>
</protein>
<proteinExistence type="predicted"/>
<reference evidence="1" key="2">
    <citation type="submission" date="2025-09" db="UniProtKB">
        <authorList>
            <consortium name="EnsemblPlants"/>
        </authorList>
    </citation>
    <scope>IDENTIFICATION</scope>
</reference>
<sequence length="124" mass="13521">MRTCTFLLLVAAAAIYTTGTPATGCDGSYGTPIEDGWEPIPDINDQHIQELGGWAVSEFLKHANCLIKFSKVVSGKEQIVSGMNYALVIDASDVGSGKLGRYNAEVYEQEWTKTRKLISFSKAE</sequence>
<dbReference type="EnsemblPlants" id="AVESA.00010b.r2.4CG1253150.1">
    <property type="protein sequence ID" value="AVESA.00010b.r2.4CG1253150.1.CDS.1"/>
    <property type="gene ID" value="AVESA.00010b.r2.4CG1253150"/>
</dbReference>
<evidence type="ECO:0000313" key="2">
    <source>
        <dbReference type="Proteomes" id="UP001732700"/>
    </source>
</evidence>
<name>A0ACD5WL66_AVESA</name>
<accession>A0ACD5WL66</accession>
<organism evidence="1 2">
    <name type="scientific">Avena sativa</name>
    <name type="common">Oat</name>
    <dbReference type="NCBI Taxonomy" id="4498"/>
    <lineage>
        <taxon>Eukaryota</taxon>
        <taxon>Viridiplantae</taxon>
        <taxon>Streptophyta</taxon>
        <taxon>Embryophyta</taxon>
        <taxon>Tracheophyta</taxon>
        <taxon>Spermatophyta</taxon>
        <taxon>Magnoliopsida</taxon>
        <taxon>Liliopsida</taxon>
        <taxon>Poales</taxon>
        <taxon>Poaceae</taxon>
        <taxon>BOP clade</taxon>
        <taxon>Pooideae</taxon>
        <taxon>Poodae</taxon>
        <taxon>Poeae</taxon>
        <taxon>Poeae Chloroplast Group 1 (Aveneae type)</taxon>
        <taxon>Aveninae</taxon>
        <taxon>Avena</taxon>
    </lineage>
</organism>
<dbReference type="Proteomes" id="UP001732700">
    <property type="component" value="Chromosome 4C"/>
</dbReference>
<reference evidence="1" key="1">
    <citation type="submission" date="2021-05" db="EMBL/GenBank/DDBJ databases">
        <authorList>
            <person name="Scholz U."/>
            <person name="Mascher M."/>
            <person name="Fiebig A."/>
        </authorList>
    </citation>
    <scope>NUCLEOTIDE SEQUENCE [LARGE SCALE GENOMIC DNA]</scope>
</reference>